<evidence type="ECO:0000256" key="6">
    <source>
        <dbReference type="ARBA" id="ARBA00022833"/>
    </source>
</evidence>
<keyword evidence="8" id="KW-1133">Transmembrane helix</keyword>
<dbReference type="GO" id="GO:0008270">
    <property type="term" value="F:zinc ion binding"/>
    <property type="evidence" value="ECO:0007669"/>
    <property type="project" value="UniProtKB-KW"/>
</dbReference>
<evidence type="ECO:0000259" key="10">
    <source>
        <dbReference type="PROSITE" id="PS50119"/>
    </source>
</evidence>
<keyword evidence="2" id="KW-0479">Metal-binding</keyword>
<feature type="chain" id="PRO_5034343238" description="RBR-type E3 ubiquitin transferase" evidence="9">
    <location>
        <begin position="18"/>
        <end position="186"/>
    </location>
</feature>
<evidence type="ECO:0000256" key="7">
    <source>
        <dbReference type="PROSITE-ProRule" id="PRU00024"/>
    </source>
</evidence>
<sequence>MILLNLLCLLSVKQVECLQCKLPWCFSCHAPWHEGVSCRAYRRGDKMLRRWAGQTNISGQRNAQMCPSCKIHIEKTEGCNHIICSQCSTEFCYRCGEHYRHLRFFGDHNTKRSVFGCKFIYYADRPVLRRLLRGSICGAKIFFAPLLLILLLVALILIIILGIIAGPLYLVYGIRHHDHRPREMYV</sequence>
<dbReference type="Ensembl" id="ENSEBUT00000026389.1">
    <property type="protein sequence ID" value="ENSEBUP00000025813.1"/>
    <property type="gene ID" value="ENSEBUG00000015910.1"/>
</dbReference>
<feature type="domain" description="RING-type" evidence="11">
    <location>
        <begin position="1"/>
        <end position="121"/>
    </location>
</feature>
<feature type="transmembrane region" description="Helical" evidence="8">
    <location>
        <begin position="142"/>
        <end position="172"/>
    </location>
</feature>
<dbReference type="InterPro" id="IPR044066">
    <property type="entry name" value="TRIAD_supradom"/>
</dbReference>
<evidence type="ECO:0000256" key="4">
    <source>
        <dbReference type="ARBA" id="ARBA00022771"/>
    </source>
</evidence>
<keyword evidence="6" id="KW-0862">Zinc</keyword>
<dbReference type="GO" id="GO:0004842">
    <property type="term" value="F:ubiquitin-protein transferase activity"/>
    <property type="evidence" value="ECO:0007669"/>
    <property type="project" value="InterPro"/>
</dbReference>
<dbReference type="Gene3D" id="1.20.120.1750">
    <property type="match status" value="1"/>
</dbReference>
<keyword evidence="5" id="KW-0833">Ubl conjugation pathway</keyword>
<evidence type="ECO:0000256" key="1">
    <source>
        <dbReference type="ARBA" id="ARBA00022679"/>
    </source>
</evidence>
<evidence type="ECO:0000256" key="3">
    <source>
        <dbReference type="ARBA" id="ARBA00022737"/>
    </source>
</evidence>
<keyword evidence="8" id="KW-0812">Transmembrane</keyword>
<dbReference type="GO" id="GO:0016567">
    <property type="term" value="P:protein ubiquitination"/>
    <property type="evidence" value="ECO:0007669"/>
    <property type="project" value="InterPro"/>
</dbReference>
<evidence type="ECO:0000313" key="12">
    <source>
        <dbReference type="Ensembl" id="ENSEBUP00000025813.1"/>
    </source>
</evidence>
<dbReference type="AlphaFoldDB" id="A0A8C4R6X3"/>
<dbReference type="OMA" id="SICGAKI"/>
<evidence type="ECO:0000259" key="11">
    <source>
        <dbReference type="PROSITE" id="PS51873"/>
    </source>
</evidence>
<feature type="domain" description="B box-type" evidence="10">
    <location>
        <begin position="61"/>
        <end position="113"/>
    </location>
</feature>
<dbReference type="GeneTree" id="ENSGT00730000111285"/>
<proteinExistence type="predicted"/>
<dbReference type="InterPro" id="IPR000315">
    <property type="entry name" value="Znf_B-box"/>
</dbReference>
<dbReference type="PROSITE" id="PS51873">
    <property type="entry name" value="TRIAD"/>
    <property type="match status" value="1"/>
</dbReference>
<evidence type="ECO:0000256" key="9">
    <source>
        <dbReference type="SAM" id="SignalP"/>
    </source>
</evidence>
<keyword evidence="8" id="KW-0472">Membrane</keyword>
<keyword evidence="3" id="KW-0677">Repeat</keyword>
<evidence type="ECO:0000313" key="13">
    <source>
        <dbReference type="Proteomes" id="UP000694388"/>
    </source>
</evidence>
<dbReference type="PANTHER" id="PTHR11685">
    <property type="entry name" value="RBR FAMILY RING FINGER AND IBR DOMAIN-CONTAINING"/>
    <property type="match status" value="1"/>
</dbReference>
<dbReference type="SUPFAM" id="SSF57850">
    <property type="entry name" value="RING/U-box"/>
    <property type="match status" value="2"/>
</dbReference>
<evidence type="ECO:0000256" key="2">
    <source>
        <dbReference type="ARBA" id="ARBA00022723"/>
    </source>
</evidence>
<feature type="signal peptide" evidence="9">
    <location>
        <begin position="1"/>
        <end position="17"/>
    </location>
</feature>
<keyword evidence="4 7" id="KW-0863">Zinc-finger</keyword>
<keyword evidence="1" id="KW-0808">Transferase</keyword>
<reference evidence="12" key="1">
    <citation type="submission" date="2025-08" db="UniProtKB">
        <authorList>
            <consortium name="Ensembl"/>
        </authorList>
    </citation>
    <scope>IDENTIFICATION</scope>
</reference>
<dbReference type="InterPro" id="IPR031127">
    <property type="entry name" value="E3_UB_ligase_RBR"/>
</dbReference>
<name>A0A8C4R6X3_EPTBU</name>
<keyword evidence="9" id="KW-0732">Signal</keyword>
<protein>
    <recommendedName>
        <fullName evidence="14">RBR-type E3 ubiquitin transferase</fullName>
    </recommendedName>
</protein>
<accession>A0A8C4R6X3</accession>
<dbReference type="Proteomes" id="UP000694388">
    <property type="component" value="Unplaced"/>
</dbReference>
<reference evidence="12" key="2">
    <citation type="submission" date="2025-09" db="UniProtKB">
        <authorList>
            <consortium name="Ensembl"/>
        </authorList>
    </citation>
    <scope>IDENTIFICATION</scope>
</reference>
<dbReference type="PROSITE" id="PS50119">
    <property type="entry name" value="ZF_BBOX"/>
    <property type="match status" value="1"/>
</dbReference>
<keyword evidence="13" id="KW-1185">Reference proteome</keyword>
<evidence type="ECO:0000256" key="5">
    <source>
        <dbReference type="ARBA" id="ARBA00022786"/>
    </source>
</evidence>
<evidence type="ECO:0008006" key="14">
    <source>
        <dbReference type="Google" id="ProtNLM"/>
    </source>
</evidence>
<organism evidence="12 13">
    <name type="scientific">Eptatretus burgeri</name>
    <name type="common">Inshore hagfish</name>
    <dbReference type="NCBI Taxonomy" id="7764"/>
    <lineage>
        <taxon>Eukaryota</taxon>
        <taxon>Metazoa</taxon>
        <taxon>Chordata</taxon>
        <taxon>Craniata</taxon>
        <taxon>Vertebrata</taxon>
        <taxon>Cyclostomata</taxon>
        <taxon>Myxini</taxon>
        <taxon>Myxiniformes</taxon>
        <taxon>Myxinidae</taxon>
        <taxon>Eptatretinae</taxon>
        <taxon>Eptatretus</taxon>
    </lineage>
</organism>
<evidence type="ECO:0000256" key="8">
    <source>
        <dbReference type="SAM" id="Phobius"/>
    </source>
</evidence>
<dbReference type="Pfam" id="PF22191">
    <property type="entry name" value="IBR_1"/>
    <property type="match status" value="1"/>
</dbReference>